<organism evidence="6 7">
    <name type="scientific">Methanofollis fontis</name>
    <dbReference type="NCBI Taxonomy" id="2052832"/>
    <lineage>
        <taxon>Archaea</taxon>
        <taxon>Methanobacteriati</taxon>
        <taxon>Methanobacteriota</taxon>
        <taxon>Stenosarchaea group</taxon>
        <taxon>Methanomicrobia</taxon>
        <taxon>Methanomicrobiales</taxon>
        <taxon>Methanomicrobiaceae</taxon>
        <taxon>Methanofollis</taxon>
    </lineage>
</organism>
<dbReference type="CDD" id="cd00130">
    <property type="entry name" value="PAS"/>
    <property type="match status" value="1"/>
</dbReference>
<reference evidence="6 7" key="1">
    <citation type="submission" date="2017-11" db="EMBL/GenBank/DDBJ databases">
        <title>Isolation and Characterization of Methanofollis Species from Methane Seep Offshore SW Taiwan.</title>
        <authorList>
            <person name="Teng N.-H."/>
            <person name="Lai M.-C."/>
            <person name="Chen S.-C."/>
        </authorList>
    </citation>
    <scope>NUCLEOTIDE SEQUENCE [LARGE SCALE GENOMIC DNA]</scope>
    <source>
        <strain evidence="6 7">FWC-SCC2</strain>
    </source>
</reference>
<proteinExistence type="inferred from homology"/>
<dbReference type="InterPro" id="IPR004090">
    <property type="entry name" value="Chemotax_Me-accpt_rcpt"/>
</dbReference>
<gene>
    <name evidence="6" type="ORF">CUJ86_00690</name>
</gene>
<dbReference type="InterPro" id="IPR013656">
    <property type="entry name" value="PAS_4"/>
</dbReference>
<comment type="caution">
    <text evidence="6">The sequence shown here is derived from an EMBL/GenBank/DDBJ whole genome shotgun (WGS) entry which is preliminary data.</text>
</comment>
<dbReference type="SMART" id="SM00283">
    <property type="entry name" value="MA"/>
    <property type="match status" value="1"/>
</dbReference>
<accession>A0A483CV06</accession>
<dbReference type="PROSITE" id="PS50111">
    <property type="entry name" value="CHEMOTAXIS_TRANSDUC_2"/>
    <property type="match status" value="1"/>
</dbReference>
<protein>
    <recommendedName>
        <fullName evidence="5">Methyl-accepting transducer domain-containing protein</fullName>
    </recommendedName>
</protein>
<keyword evidence="4" id="KW-0175">Coiled coil</keyword>
<dbReference type="Pfam" id="PF08448">
    <property type="entry name" value="PAS_4"/>
    <property type="match status" value="1"/>
</dbReference>
<dbReference type="Pfam" id="PF00015">
    <property type="entry name" value="MCPsignal"/>
    <property type="match status" value="1"/>
</dbReference>
<name>A0A483CV06_9EURY</name>
<evidence type="ECO:0000256" key="4">
    <source>
        <dbReference type="SAM" id="Coils"/>
    </source>
</evidence>
<evidence type="ECO:0000256" key="1">
    <source>
        <dbReference type="ARBA" id="ARBA00023224"/>
    </source>
</evidence>
<dbReference type="GO" id="GO:0016020">
    <property type="term" value="C:membrane"/>
    <property type="evidence" value="ECO:0007669"/>
    <property type="project" value="InterPro"/>
</dbReference>
<dbReference type="CDD" id="cd11386">
    <property type="entry name" value="MCP_signal"/>
    <property type="match status" value="1"/>
</dbReference>
<feature type="domain" description="Methyl-accepting transducer" evidence="5">
    <location>
        <begin position="409"/>
        <end position="645"/>
    </location>
</feature>
<dbReference type="PANTHER" id="PTHR32089">
    <property type="entry name" value="METHYL-ACCEPTING CHEMOTAXIS PROTEIN MCPB"/>
    <property type="match status" value="1"/>
</dbReference>
<evidence type="ECO:0000256" key="3">
    <source>
        <dbReference type="PROSITE-ProRule" id="PRU00284"/>
    </source>
</evidence>
<dbReference type="InterPro" id="IPR035965">
    <property type="entry name" value="PAS-like_dom_sf"/>
</dbReference>
<dbReference type="InterPro" id="IPR003660">
    <property type="entry name" value="HAMP_dom"/>
</dbReference>
<evidence type="ECO:0000259" key="5">
    <source>
        <dbReference type="PROSITE" id="PS50111"/>
    </source>
</evidence>
<sequence length="695" mass="75684">MGLHMISIDFEVKYGEKRQIMESEVHLEEKETPIDLEGITDHAPPSEGEHHLNHIPTPVLVTDTDYTVRFINHAGANLIGEPREACIGQKCYDLFCTPLCNTPQCALSRAIEENLTVHTDSVARLPSGDNPIRYTATPYTDQKGDLIGTVGSITEIADEYLALSEMMNLQEEIQAGNTHARLEPLLFQGETVQRMVQEINATLDAITEPLNIAITSTGQISNGQMLEEISTEYQGQYATLVNNINRCRDGYAALDTVASALRQVAVNDYTCPLNGRYPGIIAEIAESISMIQQQGRDTVERIERIADGDLSDLESLKTNGNHSEDGTFTPALIRMMEVIENMNIDFELLTDAIAAGKITTRIDTAHHQGRYRTIVQSINTALDMLTGPYSEINRAISDIDSSTRETGRGTAEIAKATQKVAITSQQCAELNAQFMGKIEEIERQISDLSASNEEIASSSIEVLERTEQTVLHGKDGVKLGQETREKMASVEEISQQSVRDISELNAQMTEISKIVKLINDIASQTNLLALNAAIEAARAGEHGRGFAVVAGEIRNLAGESKKASQNIEDLIASIIANTNKTAANMEKGYYEISIGVESVNRTIEALNNIVSGAEAASCDIGEIAKAIDGQASVANQIMQAMENGTALNRENLDNIQELAAISEETSASTEEIGGATYELSTITGRLKETMGKFEV</sequence>
<dbReference type="InterPro" id="IPR004089">
    <property type="entry name" value="MCPsignal_dom"/>
</dbReference>
<dbReference type="SMART" id="SM00091">
    <property type="entry name" value="PAS"/>
    <property type="match status" value="1"/>
</dbReference>
<evidence type="ECO:0000313" key="7">
    <source>
        <dbReference type="Proteomes" id="UP000292580"/>
    </source>
</evidence>
<keyword evidence="7" id="KW-1185">Reference proteome</keyword>
<dbReference type="EMBL" id="PGCL01000001">
    <property type="protein sequence ID" value="TAJ45297.1"/>
    <property type="molecule type" value="Genomic_DNA"/>
</dbReference>
<dbReference type="GO" id="GO:0004888">
    <property type="term" value="F:transmembrane signaling receptor activity"/>
    <property type="evidence" value="ECO:0007669"/>
    <property type="project" value="InterPro"/>
</dbReference>
<feature type="coiled-coil region" evidence="4">
    <location>
        <begin position="413"/>
        <end position="458"/>
    </location>
</feature>
<dbReference type="InterPro" id="IPR000014">
    <property type="entry name" value="PAS"/>
</dbReference>
<evidence type="ECO:0000256" key="2">
    <source>
        <dbReference type="ARBA" id="ARBA00029447"/>
    </source>
</evidence>
<dbReference type="GO" id="GO:0006935">
    <property type="term" value="P:chemotaxis"/>
    <property type="evidence" value="ECO:0007669"/>
    <property type="project" value="InterPro"/>
</dbReference>
<dbReference type="Gene3D" id="1.20.120.1530">
    <property type="match status" value="1"/>
</dbReference>
<dbReference type="GO" id="GO:0007165">
    <property type="term" value="P:signal transduction"/>
    <property type="evidence" value="ECO:0007669"/>
    <property type="project" value="UniProtKB-KW"/>
</dbReference>
<evidence type="ECO:0000313" key="6">
    <source>
        <dbReference type="EMBL" id="TAJ45297.1"/>
    </source>
</evidence>
<dbReference type="AlphaFoldDB" id="A0A483CV06"/>
<dbReference type="Gene3D" id="1.10.287.950">
    <property type="entry name" value="Methyl-accepting chemotaxis protein"/>
    <property type="match status" value="1"/>
</dbReference>
<dbReference type="Proteomes" id="UP000292580">
    <property type="component" value="Unassembled WGS sequence"/>
</dbReference>
<dbReference type="SUPFAM" id="SSF58104">
    <property type="entry name" value="Methyl-accepting chemotaxis protein (MCP) signaling domain"/>
    <property type="match status" value="1"/>
</dbReference>
<dbReference type="Pfam" id="PF18947">
    <property type="entry name" value="HAMP_2"/>
    <property type="match status" value="1"/>
</dbReference>
<comment type="similarity">
    <text evidence="2">Belongs to the methyl-accepting chemotaxis (MCP) protein family.</text>
</comment>
<dbReference type="Gene3D" id="3.30.450.20">
    <property type="entry name" value="PAS domain"/>
    <property type="match status" value="1"/>
</dbReference>
<dbReference type="PANTHER" id="PTHR32089:SF112">
    <property type="entry name" value="LYSOZYME-LIKE PROTEIN-RELATED"/>
    <property type="match status" value="1"/>
</dbReference>
<dbReference type="PRINTS" id="PR00260">
    <property type="entry name" value="CHEMTRNSDUCR"/>
</dbReference>
<dbReference type="SUPFAM" id="SSF55785">
    <property type="entry name" value="PYP-like sensor domain (PAS domain)"/>
    <property type="match status" value="1"/>
</dbReference>
<keyword evidence="1 3" id="KW-0807">Transducer</keyword>